<dbReference type="Proteomes" id="UP001595990">
    <property type="component" value="Unassembled WGS sequence"/>
</dbReference>
<gene>
    <name evidence="2" type="ORF">ACFPEN_30955</name>
</gene>
<feature type="domain" description="IrrE N-terminal-like" evidence="1">
    <location>
        <begin position="66"/>
        <end position="108"/>
    </location>
</feature>
<accession>A0ABV9BTU6</accession>
<protein>
    <submittedName>
        <fullName evidence="2">ImmA/IrrE family metallo-endopeptidase</fullName>
    </submittedName>
</protein>
<evidence type="ECO:0000313" key="3">
    <source>
        <dbReference type="Proteomes" id="UP001595990"/>
    </source>
</evidence>
<reference evidence="3" key="1">
    <citation type="journal article" date="2019" name="Int. J. Syst. Evol. Microbiol.">
        <title>The Global Catalogue of Microorganisms (GCM) 10K type strain sequencing project: providing services to taxonomists for standard genome sequencing and annotation.</title>
        <authorList>
            <consortium name="The Broad Institute Genomics Platform"/>
            <consortium name="The Broad Institute Genome Sequencing Center for Infectious Disease"/>
            <person name="Wu L."/>
            <person name="Ma J."/>
        </authorList>
    </citation>
    <scope>NUCLEOTIDE SEQUENCE [LARGE SCALE GENOMIC DNA]</scope>
    <source>
        <strain evidence="3">CECT 8064</strain>
    </source>
</reference>
<comment type="caution">
    <text evidence="2">The sequence shown here is derived from an EMBL/GenBank/DDBJ whole genome shotgun (WGS) entry which is preliminary data.</text>
</comment>
<sequence>MAMRRIFKGGEIRRLSRHCRQQLEDFPLPDPYTLDGLITNIEDARDCTVHLLPVTAPVTDLRSACGLHLSFDQTHIIVYRPRPTPNQTLNVIFHELAHLWLNHGTDDEVARELSAALQPVLAELVDSTATVVNARAHFGTTEEREAELSTSFIRQRIRQQSISGRDLLSVMEATLTHPIAPPYGSRRP</sequence>
<name>A0ABV9BTU6_9ACTN</name>
<evidence type="ECO:0000313" key="2">
    <source>
        <dbReference type="EMBL" id="MFC4517318.1"/>
    </source>
</evidence>
<proteinExistence type="predicted"/>
<organism evidence="2 3">
    <name type="scientific">Streptomyces ehimensis</name>
    <dbReference type="NCBI Taxonomy" id="68195"/>
    <lineage>
        <taxon>Bacteria</taxon>
        <taxon>Bacillati</taxon>
        <taxon>Actinomycetota</taxon>
        <taxon>Actinomycetes</taxon>
        <taxon>Kitasatosporales</taxon>
        <taxon>Streptomycetaceae</taxon>
        <taxon>Streptomyces</taxon>
    </lineage>
</organism>
<keyword evidence="3" id="KW-1185">Reference proteome</keyword>
<dbReference type="InterPro" id="IPR010359">
    <property type="entry name" value="IrrE_HExxH"/>
</dbReference>
<evidence type="ECO:0000259" key="1">
    <source>
        <dbReference type="Pfam" id="PF06114"/>
    </source>
</evidence>
<dbReference type="RefSeq" id="WP_417924013.1">
    <property type="nucleotide sequence ID" value="NZ_JBHSFS010000019.1"/>
</dbReference>
<dbReference type="Pfam" id="PF06114">
    <property type="entry name" value="Peptidase_M78"/>
    <property type="match status" value="1"/>
</dbReference>
<dbReference type="EMBL" id="JBHSFS010000019">
    <property type="protein sequence ID" value="MFC4517318.1"/>
    <property type="molecule type" value="Genomic_DNA"/>
</dbReference>